<evidence type="ECO:0000313" key="2">
    <source>
        <dbReference type="EMBL" id="KGH28578.1"/>
    </source>
</evidence>
<name>A0A096FFS2_COMTE</name>
<accession>A0A096FFS2</accession>
<organism evidence="2 3">
    <name type="scientific">Comamonas testosteroni</name>
    <name type="common">Pseudomonas testosteroni</name>
    <dbReference type="NCBI Taxonomy" id="285"/>
    <lineage>
        <taxon>Bacteria</taxon>
        <taxon>Pseudomonadati</taxon>
        <taxon>Pseudomonadota</taxon>
        <taxon>Betaproteobacteria</taxon>
        <taxon>Burkholderiales</taxon>
        <taxon>Comamonadaceae</taxon>
        <taxon>Comamonas</taxon>
    </lineage>
</organism>
<gene>
    <name evidence="2" type="ORF">P353_15395</name>
</gene>
<dbReference type="AlphaFoldDB" id="A0A096FFS2"/>
<dbReference type="PROSITE" id="PS51257">
    <property type="entry name" value="PROKAR_LIPOPROTEIN"/>
    <property type="match status" value="1"/>
</dbReference>
<feature type="region of interest" description="Disordered" evidence="1">
    <location>
        <begin position="121"/>
        <end position="142"/>
    </location>
</feature>
<sequence>MKIISNKGIIQIAISTFIGVFITACGSSTPSTGDIEDYIEAKFSSCENMLITNIKKTNGHQDEKYYKVDLEYTVKLKNYSHLEKLKNLYNKESVTIGESERQIKSSTELVKQTENEHHQYTAAVTNSKTKPRSPEWGANAEQENNYRTALEQWKATAPEYRAMKEHEEFLNDAKAELKILYAHYDDDMRNAKVYGKIDAVVSDYYTKGCGSSTEMKKYIPITTSSLISGGLGRMIVVMDFGFEKDDIRWFEPQEINMASSIYMQKTDNGWRSL</sequence>
<dbReference type="RefSeq" id="WP_034370798.1">
    <property type="nucleotide sequence ID" value="NZ_AWOR01000049.1"/>
</dbReference>
<comment type="caution">
    <text evidence="2">The sequence shown here is derived from an EMBL/GenBank/DDBJ whole genome shotgun (WGS) entry which is preliminary data.</text>
</comment>
<evidence type="ECO:0008006" key="4">
    <source>
        <dbReference type="Google" id="ProtNLM"/>
    </source>
</evidence>
<evidence type="ECO:0000256" key="1">
    <source>
        <dbReference type="SAM" id="MobiDB-lite"/>
    </source>
</evidence>
<reference evidence="2 3" key="1">
    <citation type="submission" date="2013-09" db="EMBL/GenBank/DDBJ databases">
        <title>High correlation between genotypes and phenotypes of environmental bacteria Comamonas testosteroni strains.</title>
        <authorList>
            <person name="Liu L."/>
            <person name="Zhu W."/>
            <person name="Xia X."/>
            <person name="Xu B."/>
            <person name="Luo M."/>
            <person name="Wang G."/>
        </authorList>
    </citation>
    <scope>NUCLEOTIDE SEQUENCE [LARGE SCALE GENOMIC DNA]</scope>
    <source>
        <strain evidence="2 3">JL40</strain>
    </source>
</reference>
<evidence type="ECO:0000313" key="3">
    <source>
        <dbReference type="Proteomes" id="UP000029553"/>
    </source>
</evidence>
<proteinExistence type="predicted"/>
<protein>
    <recommendedName>
        <fullName evidence="4">Lipoprotein</fullName>
    </recommendedName>
</protein>
<dbReference type="EMBL" id="AWOR01000049">
    <property type="protein sequence ID" value="KGH28578.1"/>
    <property type="molecule type" value="Genomic_DNA"/>
</dbReference>
<dbReference type="Proteomes" id="UP000029553">
    <property type="component" value="Unassembled WGS sequence"/>
</dbReference>